<dbReference type="Gene3D" id="1.10.575.10">
    <property type="entry name" value="P1 Nuclease"/>
    <property type="match status" value="1"/>
</dbReference>
<sequence>MKRYFRLVFILFFGLTLQSWGFYTHRIINQHASYSLPLEMSPFFKRYAYEIQKKSVQADQRVYVDPDEGARHYIHLDNHNNIHDSLIIPWYKLDKHSLQRDLLKQGIIPWQIDLTYRKLVNAFSQKNSAKIIQHASDLGHYMADAHVPLHTSSNYNGQQTNQHGIHALWETRLPEMFIPSYNLIVGKPEYTSDVLHFAWETVRASHALLDSVFYLEWQTSQQIAAYRKRSYIVKNYLLQLDYSDEFCRHYHQAMQGMLERRIKASIRATASLWYSAWIDAGQPMMNELTAGANKINKDWRFSLFIQKGHEDWY</sequence>
<dbReference type="EMBL" id="CP045652">
    <property type="protein sequence ID" value="QGA26204.1"/>
    <property type="molecule type" value="Genomic_DNA"/>
</dbReference>
<organism evidence="1 2">
    <name type="scientific">Sphingobacterium zhuxiongii</name>
    <dbReference type="NCBI Taxonomy" id="2662364"/>
    <lineage>
        <taxon>Bacteria</taxon>
        <taxon>Pseudomonadati</taxon>
        <taxon>Bacteroidota</taxon>
        <taxon>Sphingobacteriia</taxon>
        <taxon>Sphingobacteriales</taxon>
        <taxon>Sphingobacteriaceae</taxon>
        <taxon>Sphingobacterium</taxon>
    </lineage>
</organism>
<reference evidence="1 2" key="1">
    <citation type="submission" date="2019-10" db="EMBL/GenBank/DDBJ databases">
        <authorList>
            <person name="Dong K."/>
        </authorList>
    </citation>
    <scope>NUCLEOTIDE SEQUENCE [LARGE SCALE GENOMIC DNA]</scope>
    <source>
        <strain evidence="2">dk4302</strain>
    </source>
</reference>
<evidence type="ECO:0000313" key="2">
    <source>
        <dbReference type="Proteomes" id="UP000326921"/>
    </source>
</evidence>
<dbReference type="SUPFAM" id="SSF48537">
    <property type="entry name" value="Phospholipase C/P1 nuclease"/>
    <property type="match status" value="1"/>
</dbReference>
<dbReference type="AlphaFoldDB" id="A0A5Q0QAA4"/>
<accession>A0A5Q0QAA4</accession>
<dbReference type="RefSeq" id="WP_153510823.1">
    <property type="nucleotide sequence ID" value="NZ_CP045652.1"/>
</dbReference>
<protein>
    <recommendedName>
        <fullName evidence="3">S1/P1 Nuclease</fullName>
    </recommendedName>
</protein>
<proteinExistence type="predicted"/>
<evidence type="ECO:0000313" key="1">
    <source>
        <dbReference type="EMBL" id="QGA26204.1"/>
    </source>
</evidence>
<dbReference type="InterPro" id="IPR008947">
    <property type="entry name" value="PLipase_C/P1_nuclease_dom_sf"/>
</dbReference>
<dbReference type="Proteomes" id="UP000326921">
    <property type="component" value="Chromosome"/>
</dbReference>
<dbReference type="KEGG" id="sphe:GFH32_07645"/>
<name>A0A5Q0QAA4_9SPHI</name>
<keyword evidence="2" id="KW-1185">Reference proteome</keyword>
<dbReference type="GO" id="GO:0016788">
    <property type="term" value="F:hydrolase activity, acting on ester bonds"/>
    <property type="evidence" value="ECO:0007669"/>
    <property type="project" value="InterPro"/>
</dbReference>
<gene>
    <name evidence="1" type="ORF">GFH32_07645</name>
</gene>
<evidence type="ECO:0008006" key="3">
    <source>
        <dbReference type="Google" id="ProtNLM"/>
    </source>
</evidence>
<dbReference type="CDD" id="cd10981">
    <property type="entry name" value="ZnPC_S1P1"/>
    <property type="match status" value="1"/>
</dbReference>